<evidence type="ECO:0000313" key="2">
    <source>
        <dbReference type="Proteomes" id="UP000018296"/>
    </source>
</evidence>
<reference evidence="1 2" key="1">
    <citation type="journal article" date="2013" name="Genome Announc.">
        <title>Genome Sequence of Sporolactobacillus laevolacticus DSM442, an Efficient Polymer-Grade D-Lactate Producer from Agricultural Waste Cottonseed as a Nitrogen Source.</title>
        <authorList>
            <person name="Wang H."/>
            <person name="Wang L."/>
            <person name="Ju J."/>
            <person name="Yu B."/>
            <person name="Ma Y."/>
        </authorList>
    </citation>
    <scope>NUCLEOTIDE SEQUENCE [LARGE SCALE GENOMIC DNA]</scope>
    <source>
        <strain evidence="1 2">DSM 442</strain>
    </source>
</reference>
<sequence length="39" mass="4457">MWLDWEGLCPFLNCVKNNGQKVGRKGDLGSSTKLYEHEC</sequence>
<proteinExistence type="predicted"/>
<accession>V6IY07</accession>
<evidence type="ECO:0000313" key="1">
    <source>
        <dbReference type="EMBL" id="EST12220.1"/>
    </source>
</evidence>
<name>V6IY07_9BACL</name>
<dbReference type="Proteomes" id="UP000018296">
    <property type="component" value="Unassembled WGS sequence"/>
</dbReference>
<protein>
    <submittedName>
        <fullName evidence="1">Uncharacterized protein</fullName>
    </submittedName>
</protein>
<dbReference type="EMBL" id="AWTC01000006">
    <property type="protein sequence ID" value="EST12220.1"/>
    <property type="molecule type" value="Genomic_DNA"/>
</dbReference>
<dbReference type="PATRIC" id="fig|1395513.3.peg.1627"/>
<organism evidence="1 2">
    <name type="scientific">Sporolactobacillus laevolacticus DSM 442</name>
    <dbReference type="NCBI Taxonomy" id="1395513"/>
    <lineage>
        <taxon>Bacteria</taxon>
        <taxon>Bacillati</taxon>
        <taxon>Bacillota</taxon>
        <taxon>Bacilli</taxon>
        <taxon>Bacillales</taxon>
        <taxon>Sporolactobacillaceae</taxon>
        <taxon>Sporolactobacillus</taxon>
    </lineage>
</organism>
<dbReference type="AlphaFoldDB" id="V6IY07"/>
<comment type="caution">
    <text evidence="1">The sequence shown here is derived from an EMBL/GenBank/DDBJ whole genome shotgun (WGS) entry which is preliminary data.</text>
</comment>
<gene>
    <name evidence="1" type="ORF">P343_08020</name>
</gene>
<keyword evidence="2" id="KW-1185">Reference proteome</keyword>